<dbReference type="CDD" id="cd00614">
    <property type="entry name" value="CGS_like"/>
    <property type="match status" value="1"/>
</dbReference>
<evidence type="ECO:0000256" key="4">
    <source>
        <dbReference type="ARBA" id="ARBA00022898"/>
    </source>
</evidence>
<evidence type="ECO:0000313" key="7">
    <source>
        <dbReference type="Proteomes" id="UP001060414"/>
    </source>
</evidence>
<name>A0ABY5ZRU2_9BACT</name>
<sequence>MSEERKTGLGTKALHAGQIADPTTGARAVPIYQTSSYAFASSEHAANLFALKEMGNIYTRIMNPTSDVLEKRLAELDGGVGALALSSGSAAITLAILNIARAGDNIVSTSFLYGGTYNLFRHTLARMGIQVKFVDSSNPNNVAEAIDDDTKAVFLESIGNPKNNVDDFRAIADIAHGRGVPLIVDNTVTTPMLFRPIEHGADIVCYSLTKFIGGHGTSIGGAVVDSGRFDWSSGRFAEFTTPDPSYHGLLYHEALGNLAYILKMRLTLLRDMGPCLSPFNSFLFLQGLETLHVRMPRHCENALGVARFLEKHPQVSWVNYPGLESHPDYARAQSYLPKGQGAILGFGIKGGAGAGAKFIDSVKLASHLANIGDAKTLVIHPASTTHQQLSAEAQSAAGVTPDFVRVSVGLEDLDDILADLDQALRAAG</sequence>
<keyword evidence="7" id="KW-1185">Reference proteome</keyword>
<gene>
    <name evidence="6" type="ORF">L9S41_03115</name>
</gene>
<organism evidence="6 7">
    <name type="scientific">Geoalkalibacter halelectricus</name>
    <dbReference type="NCBI Taxonomy" id="2847045"/>
    <lineage>
        <taxon>Bacteria</taxon>
        <taxon>Pseudomonadati</taxon>
        <taxon>Thermodesulfobacteriota</taxon>
        <taxon>Desulfuromonadia</taxon>
        <taxon>Desulfuromonadales</taxon>
        <taxon>Geoalkalibacteraceae</taxon>
        <taxon>Geoalkalibacter</taxon>
    </lineage>
</organism>
<dbReference type="PIRSF" id="PIRSF001434">
    <property type="entry name" value="CGS"/>
    <property type="match status" value="1"/>
</dbReference>
<dbReference type="NCBIfam" id="TIGR01326">
    <property type="entry name" value="OAH_OAS_sulfhy"/>
    <property type="match status" value="1"/>
</dbReference>
<dbReference type="InterPro" id="IPR054542">
    <property type="entry name" value="Cys_met_metab_PP"/>
</dbReference>
<keyword evidence="4 5" id="KW-0663">Pyridoxal phosphate</keyword>
<proteinExistence type="inferred from homology"/>
<evidence type="ECO:0000256" key="5">
    <source>
        <dbReference type="RuleBase" id="RU362118"/>
    </source>
</evidence>
<protein>
    <submittedName>
        <fullName evidence="6">Homocysteine synthase</fullName>
    </submittedName>
</protein>
<accession>A0ABY5ZRU2</accession>
<evidence type="ECO:0000313" key="6">
    <source>
        <dbReference type="EMBL" id="UWZ80404.1"/>
    </source>
</evidence>
<evidence type="ECO:0000256" key="2">
    <source>
        <dbReference type="ARBA" id="ARBA00009077"/>
    </source>
</evidence>
<evidence type="ECO:0000256" key="3">
    <source>
        <dbReference type="ARBA" id="ARBA00022679"/>
    </source>
</evidence>
<reference evidence="6" key="1">
    <citation type="journal article" date="2022" name="Environ. Microbiol.">
        <title>Geoalkalibacter halelectricus SAP #1 sp. nov. possessing extracellular electron transfer and mineral#reducing capabilities from a haloalkaline environment.</title>
        <authorList>
            <person name="Yadav S."/>
            <person name="Singh R."/>
            <person name="Sundharam S.S."/>
            <person name="Chaudhary S."/>
            <person name="Krishnamurthi S."/>
            <person name="Patil S.A."/>
        </authorList>
    </citation>
    <scope>NUCLEOTIDE SEQUENCE</scope>
    <source>
        <strain evidence="6">SAP-1</strain>
    </source>
</reference>
<dbReference type="PANTHER" id="PTHR43797">
    <property type="entry name" value="HOMOCYSTEINE/CYSTEINE SYNTHASE"/>
    <property type="match status" value="1"/>
</dbReference>
<dbReference type="PANTHER" id="PTHR43797:SF2">
    <property type="entry name" value="HOMOCYSTEINE_CYSTEINE SYNTHASE"/>
    <property type="match status" value="1"/>
</dbReference>
<comment type="similarity">
    <text evidence="2 5">Belongs to the trans-sulfuration enzymes family.</text>
</comment>
<evidence type="ECO:0000256" key="1">
    <source>
        <dbReference type="ARBA" id="ARBA00001933"/>
    </source>
</evidence>
<dbReference type="Proteomes" id="UP001060414">
    <property type="component" value="Chromosome"/>
</dbReference>
<dbReference type="Pfam" id="PF01053">
    <property type="entry name" value="Cys_Met_Meta_PP"/>
    <property type="match status" value="1"/>
</dbReference>
<dbReference type="RefSeq" id="WP_260748761.1">
    <property type="nucleotide sequence ID" value="NZ_CP092109.1"/>
</dbReference>
<dbReference type="InterPro" id="IPR000277">
    <property type="entry name" value="Cys/Met-Metab_PyrdxlP-dep_enz"/>
</dbReference>
<dbReference type="InterPro" id="IPR015421">
    <property type="entry name" value="PyrdxlP-dep_Trfase_major"/>
</dbReference>
<dbReference type="NCBIfam" id="NF006096">
    <property type="entry name" value="PRK08248.1"/>
    <property type="match status" value="1"/>
</dbReference>
<dbReference type="InterPro" id="IPR015424">
    <property type="entry name" value="PyrdxlP-dep_Trfase"/>
</dbReference>
<dbReference type="InterPro" id="IPR015422">
    <property type="entry name" value="PyrdxlP-dep_Trfase_small"/>
</dbReference>
<keyword evidence="3" id="KW-0808">Transferase</keyword>
<dbReference type="Gene3D" id="3.40.640.10">
    <property type="entry name" value="Type I PLP-dependent aspartate aminotransferase-like (Major domain)"/>
    <property type="match status" value="1"/>
</dbReference>
<dbReference type="Gene3D" id="3.90.1150.10">
    <property type="entry name" value="Aspartate Aminotransferase, domain 1"/>
    <property type="match status" value="1"/>
</dbReference>
<dbReference type="EMBL" id="CP092109">
    <property type="protein sequence ID" value="UWZ80404.1"/>
    <property type="molecule type" value="Genomic_DNA"/>
</dbReference>
<dbReference type="SUPFAM" id="SSF53383">
    <property type="entry name" value="PLP-dependent transferases"/>
    <property type="match status" value="1"/>
</dbReference>
<dbReference type="InterPro" id="IPR006235">
    <property type="entry name" value="OAc-hSer/O-AcSer_sulfhydrylase"/>
</dbReference>
<comment type="cofactor">
    <cofactor evidence="1 5">
        <name>pyridoxal 5'-phosphate</name>
        <dbReference type="ChEBI" id="CHEBI:597326"/>
    </cofactor>
</comment>
<dbReference type="PROSITE" id="PS00868">
    <property type="entry name" value="CYS_MET_METAB_PP"/>
    <property type="match status" value="1"/>
</dbReference>